<comment type="similarity">
    <text evidence="3 10">Belongs to the FliL family.</text>
</comment>
<keyword evidence="5 10" id="KW-0145">Chemotaxis</keyword>
<evidence type="ECO:0000256" key="6">
    <source>
        <dbReference type="ARBA" id="ARBA00022692"/>
    </source>
</evidence>
<protein>
    <recommendedName>
        <fullName evidence="10">Flagellar protein FliL</fullName>
    </recommendedName>
</protein>
<evidence type="ECO:0000313" key="12">
    <source>
        <dbReference type="Proteomes" id="UP001501676"/>
    </source>
</evidence>
<gene>
    <name evidence="11" type="ORF">GCM10020369_44070</name>
</gene>
<accession>A0ABP6T102</accession>
<evidence type="ECO:0000256" key="10">
    <source>
        <dbReference type="RuleBase" id="RU364125"/>
    </source>
</evidence>
<evidence type="ECO:0000256" key="4">
    <source>
        <dbReference type="ARBA" id="ARBA00022475"/>
    </source>
</evidence>
<comment type="subcellular location">
    <subcellularLocation>
        <location evidence="2">Cell membrane</location>
        <topology evidence="2">Single-pass membrane protein</topology>
    </subcellularLocation>
</comment>
<evidence type="ECO:0000256" key="1">
    <source>
        <dbReference type="ARBA" id="ARBA00002254"/>
    </source>
</evidence>
<dbReference type="Proteomes" id="UP001501676">
    <property type="component" value="Unassembled WGS sequence"/>
</dbReference>
<dbReference type="PANTHER" id="PTHR35091:SF2">
    <property type="entry name" value="FLAGELLAR PROTEIN FLIL"/>
    <property type="match status" value="1"/>
</dbReference>
<comment type="caution">
    <text evidence="11">The sequence shown here is derived from an EMBL/GenBank/DDBJ whole genome shotgun (WGS) entry which is preliminary data.</text>
</comment>
<dbReference type="PANTHER" id="PTHR35091">
    <property type="entry name" value="FLAGELLAR PROTEIN FLIL"/>
    <property type="match status" value="1"/>
</dbReference>
<organism evidence="11 12">
    <name type="scientific">Cryptosporangium minutisporangium</name>
    <dbReference type="NCBI Taxonomy" id="113569"/>
    <lineage>
        <taxon>Bacteria</taxon>
        <taxon>Bacillati</taxon>
        <taxon>Actinomycetota</taxon>
        <taxon>Actinomycetes</taxon>
        <taxon>Cryptosporangiales</taxon>
        <taxon>Cryptosporangiaceae</taxon>
        <taxon>Cryptosporangium</taxon>
    </lineage>
</organism>
<keyword evidence="8 10" id="KW-1133">Transmembrane helix</keyword>
<sequence length="154" mass="16132">MAGKGSDDDAAEGSKGGRKKLIVILVAVAVLVLGGGIGAYFAFFAGSSDESAKPEPTPSAVVPLDPITVNLADGHYLKIAIALQTTTAAEEAVDGSKALDIVIAQFSNLEVAELATSKQREAEKAELTEKVVEAYTEEEVEPVMAVYFTEFVIQ</sequence>
<evidence type="ECO:0000313" key="11">
    <source>
        <dbReference type="EMBL" id="GAA3390374.1"/>
    </source>
</evidence>
<keyword evidence="6 10" id="KW-0812">Transmembrane</keyword>
<feature type="transmembrane region" description="Helical" evidence="10">
    <location>
        <begin position="21"/>
        <end position="43"/>
    </location>
</feature>
<dbReference type="RefSeq" id="WP_345730065.1">
    <property type="nucleotide sequence ID" value="NZ_BAAAYN010000028.1"/>
</dbReference>
<keyword evidence="7 10" id="KW-0283">Flagellar rotation</keyword>
<dbReference type="EMBL" id="BAAAYN010000028">
    <property type="protein sequence ID" value="GAA3390374.1"/>
    <property type="molecule type" value="Genomic_DNA"/>
</dbReference>
<dbReference type="Pfam" id="PF03748">
    <property type="entry name" value="FliL"/>
    <property type="match status" value="1"/>
</dbReference>
<evidence type="ECO:0000256" key="2">
    <source>
        <dbReference type="ARBA" id="ARBA00004162"/>
    </source>
</evidence>
<reference evidence="12" key="1">
    <citation type="journal article" date="2019" name="Int. J. Syst. Evol. Microbiol.">
        <title>The Global Catalogue of Microorganisms (GCM) 10K type strain sequencing project: providing services to taxonomists for standard genome sequencing and annotation.</title>
        <authorList>
            <consortium name="The Broad Institute Genomics Platform"/>
            <consortium name="The Broad Institute Genome Sequencing Center for Infectious Disease"/>
            <person name="Wu L."/>
            <person name="Ma J."/>
        </authorList>
    </citation>
    <scope>NUCLEOTIDE SEQUENCE [LARGE SCALE GENOMIC DNA]</scope>
    <source>
        <strain evidence="12">JCM 9458</strain>
    </source>
</reference>
<name>A0ABP6T102_9ACTN</name>
<evidence type="ECO:0000256" key="9">
    <source>
        <dbReference type="ARBA" id="ARBA00023136"/>
    </source>
</evidence>
<keyword evidence="12" id="KW-1185">Reference proteome</keyword>
<evidence type="ECO:0000256" key="3">
    <source>
        <dbReference type="ARBA" id="ARBA00008281"/>
    </source>
</evidence>
<keyword evidence="9 10" id="KW-0472">Membrane</keyword>
<dbReference type="InterPro" id="IPR005503">
    <property type="entry name" value="FliL"/>
</dbReference>
<keyword evidence="4 10" id="KW-1003">Cell membrane</keyword>
<evidence type="ECO:0000256" key="5">
    <source>
        <dbReference type="ARBA" id="ARBA00022500"/>
    </source>
</evidence>
<evidence type="ECO:0000256" key="8">
    <source>
        <dbReference type="ARBA" id="ARBA00022989"/>
    </source>
</evidence>
<comment type="function">
    <text evidence="1 10">Controls the rotational direction of flagella during chemotaxis.</text>
</comment>
<proteinExistence type="inferred from homology"/>
<evidence type="ECO:0000256" key="7">
    <source>
        <dbReference type="ARBA" id="ARBA00022779"/>
    </source>
</evidence>